<reference evidence="6" key="1">
    <citation type="submission" date="2012-12" db="EMBL/GenBank/DDBJ databases">
        <authorList>
            <person name="Hellsten U."/>
            <person name="Grimwood J."/>
            <person name="Chapman J.A."/>
            <person name="Shapiro H."/>
            <person name="Aerts A."/>
            <person name="Otillar R.P."/>
            <person name="Terry A.Y."/>
            <person name="Boore J.L."/>
            <person name="Simakov O."/>
            <person name="Marletaz F."/>
            <person name="Cho S.-J."/>
            <person name="Edsinger-Gonzales E."/>
            <person name="Havlak P."/>
            <person name="Kuo D.-H."/>
            <person name="Larsson T."/>
            <person name="Lv J."/>
            <person name="Arendt D."/>
            <person name="Savage R."/>
            <person name="Osoegawa K."/>
            <person name="de Jong P."/>
            <person name="Lindberg D.R."/>
            <person name="Seaver E.C."/>
            <person name="Weisblat D.A."/>
            <person name="Putnam N.H."/>
            <person name="Grigoriev I.V."/>
            <person name="Rokhsar D.S."/>
        </authorList>
    </citation>
    <scope>NUCLEOTIDE SEQUENCE</scope>
    <source>
        <strain evidence="6">I ESC-2004</strain>
    </source>
</reference>
<dbReference type="STRING" id="283909.R7VFK9"/>
<dbReference type="GO" id="GO:0005615">
    <property type="term" value="C:extracellular space"/>
    <property type="evidence" value="ECO:0007669"/>
    <property type="project" value="TreeGrafter"/>
</dbReference>
<keyword evidence="1" id="KW-0433">Leucine-rich repeat</keyword>
<dbReference type="EMBL" id="KB294486">
    <property type="protein sequence ID" value="ELU14465.1"/>
    <property type="molecule type" value="Genomic_DNA"/>
</dbReference>
<reference evidence="4 6" key="2">
    <citation type="journal article" date="2013" name="Nature">
        <title>Insights into bilaterian evolution from three spiralian genomes.</title>
        <authorList>
            <person name="Simakov O."/>
            <person name="Marletaz F."/>
            <person name="Cho S.J."/>
            <person name="Edsinger-Gonzales E."/>
            <person name="Havlak P."/>
            <person name="Hellsten U."/>
            <person name="Kuo D.H."/>
            <person name="Larsson T."/>
            <person name="Lv J."/>
            <person name="Arendt D."/>
            <person name="Savage R."/>
            <person name="Osoegawa K."/>
            <person name="de Jong P."/>
            <person name="Grimwood J."/>
            <person name="Chapman J.A."/>
            <person name="Shapiro H."/>
            <person name="Aerts A."/>
            <person name="Otillar R.P."/>
            <person name="Terry A.Y."/>
            <person name="Boore J.L."/>
            <person name="Grigoriev I.V."/>
            <person name="Lindberg D.R."/>
            <person name="Seaver E.C."/>
            <person name="Weisblat D.A."/>
            <person name="Putnam N.H."/>
            <person name="Rokhsar D.S."/>
        </authorList>
    </citation>
    <scope>NUCLEOTIDE SEQUENCE</scope>
    <source>
        <strain evidence="4 6">I ESC-2004</strain>
    </source>
</reference>
<gene>
    <name evidence="4" type="ORF">CAPTEDRAFT_210920</name>
</gene>
<evidence type="ECO:0000256" key="3">
    <source>
        <dbReference type="SAM" id="SignalP"/>
    </source>
</evidence>
<evidence type="ECO:0000256" key="2">
    <source>
        <dbReference type="ARBA" id="ARBA00022737"/>
    </source>
</evidence>
<accession>R7VFK9</accession>
<keyword evidence="3" id="KW-0732">Signal</keyword>
<evidence type="ECO:0008006" key="7">
    <source>
        <dbReference type="Google" id="ProtNLM"/>
    </source>
</evidence>
<feature type="chain" id="PRO_5008788980" description="LRRCT domain-containing protein" evidence="3">
    <location>
        <begin position="22"/>
        <end position="385"/>
    </location>
</feature>
<keyword evidence="2" id="KW-0677">Repeat</keyword>
<keyword evidence="6" id="KW-1185">Reference proteome</keyword>
<dbReference type="AlphaFoldDB" id="R7VFK9"/>
<dbReference type="Proteomes" id="UP000014760">
    <property type="component" value="Unassembled WGS sequence"/>
</dbReference>
<dbReference type="EMBL" id="AMQN01004848">
    <property type="status" value="NOT_ANNOTATED_CDS"/>
    <property type="molecule type" value="Genomic_DNA"/>
</dbReference>
<dbReference type="InterPro" id="IPR001611">
    <property type="entry name" value="Leu-rich_rpt"/>
</dbReference>
<evidence type="ECO:0000313" key="4">
    <source>
        <dbReference type="EMBL" id="ELU14465.1"/>
    </source>
</evidence>
<dbReference type="EnsemblMetazoa" id="CapteT210920">
    <property type="protein sequence ID" value="CapteP210920"/>
    <property type="gene ID" value="CapteG210920"/>
</dbReference>
<dbReference type="PROSITE" id="PS51450">
    <property type="entry name" value="LRR"/>
    <property type="match status" value="2"/>
</dbReference>
<protein>
    <recommendedName>
        <fullName evidence="7">LRRCT domain-containing protein</fullName>
    </recommendedName>
</protein>
<dbReference type="OrthoDB" id="6157067at2759"/>
<proteinExistence type="predicted"/>
<dbReference type="HOGENOM" id="CLU_074440_0_0_1"/>
<dbReference type="InterPro" id="IPR032675">
    <property type="entry name" value="LRR_dom_sf"/>
</dbReference>
<reference evidence="5" key="3">
    <citation type="submission" date="2015-06" db="UniProtKB">
        <authorList>
            <consortium name="EnsemblMetazoa"/>
        </authorList>
    </citation>
    <scope>IDENTIFICATION</scope>
</reference>
<dbReference type="InterPro" id="IPR050333">
    <property type="entry name" value="SLRP"/>
</dbReference>
<dbReference type="OMA" id="NECASIR"/>
<evidence type="ECO:0000313" key="5">
    <source>
        <dbReference type="EnsemblMetazoa" id="CapteP210920"/>
    </source>
</evidence>
<evidence type="ECO:0000256" key="1">
    <source>
        <dbReference type="ARBA" id="ARBA00022614"/>
    </source>
</evidence>
<name>R7VFK9_CAPTE</name>
<dbReference type="SMART" id="SM00369">
    <property type="entry name" value="LRR_TYP"/>
    <property type="match status" value="4"/>
</dbReference>
<organism evidence="4">
    <name type="scientific">Capitella teleta</name>
    <name type="common">Polychaete worm</name>
    <dbReference type="NCBI Taxonomy" id="283909"/>
    <lineage>
        <taxon>Eukaryota</taxon>
        <taxon>Metazoa</taxon>
        <taxon>Spiralia</taxon>
        <taxon>Lophotrochozoa</taxon>
        <taxon>Annelida</taxon>
        <taxon>Polychaeta</taxon>
        <taxon>Sedentaria</taxon>
        <taxon>Scolecida</taxon>
        <taxon>Capitellidae</taxon>
        <taxon>Capitella</taxon>
    </lineage>
</organism>
<dbReference type="PANTHER" id="PTHR45712:SF31">
    <property type="entry name" value="PODOCAN"/>
    <property type="match status" value="1"/>
</dbReference>
<dbReference type="PANTHER" id="PTHR45712">
    <property type="entry name" value="AGAP008170-PA"/>
    <property type="match status" value="1"/>
</dbReference>
<dbReference type="InterPro" id="IPR003591">
    <property type="entry name" value="Leu-rich_rpt_typical-subtyp"/>
</dbReference>
<evidence type="ECO:0000313" key="6">
    <source>
        <dbReference type="Proteomes" id="UP000014760"/>
    </source>
</evidence>
<dbReference type="SUPFAM" id="SSF52058">
    <property type="entry name" value="L domain-like"/>
    <property type="match status" value="1"/>
</dbReference>
<dbReference type="Gene3D" id="3.80.10.10">
    <property type="entry name" value="Ribonuclease Inhibitor"/>
    <property type="match status" value="3"/>
</dbReference>
<feature type="signal peptide" evidence="3">
    <location>
        <begin position="1"/>
        <end position="21"/>
    </location>
</feature>
<sequence>MEIRHLFWLLACLGNFGGRICEIVNLANKGLTSVPDNISTNVMQLDIQDNAITTIHRTDFNDKYWTLLSINFTNNKLSHFEEGCFNGTHLQSAYFTMNELTAVPDLQYVVRVSLWYLRFDSNRISKLLATDFNNLNLLDLNLTNNSIALIDPGCFKGTTRLGNLHLNLNELTSFPALPELEGILEKLFLDSNKIDNAPLKALSYLTKLTYLSLRFNYLTHLPDFTTVLSGQVTITMEGNPLDCCCNMAWLRKYEHSAYNYQICKYPSQWNSTAWNNITEEMLRNQPCGDKSTPYLCGTTLRHYAMCHAVVNMRVFRTRNSTLAPHDRDNDVTLTEKYTNTYSTQCDNSFVHFRWRELQLECHEPRATSEMYEDAVTSTTNIFNAK</sequence>